<dbReference type="SUPFAM" id="SSF103473">
    <property type="entry name" value="MFS general substrate transporter"/>
    <property type="match status" value="1"/>
</dbReference>
<evidence type="ECO:0000256" key="3">
    <source>
        <dbReference type="ARBA" id="ARBA00022989"/>
    </source>
</evidence>
<protein>
    <submittedName>
        <fullName evidence="7">MFS transporter</fullName>
    </submittedName>
</protein>
<dbReference type="InterPro" id="IPR020846">
    <property type="entry name" value="MFS_dom"/>
</dbReference>
<name>A0A540R707_9CORY</name>
<evidence type="ECO:0000256" key="1">
    <source>
        <dbReference type="ARBA" id="ARBA00004651"/>
    </source>
</evidence>
<feature type="transmembrane region" description="Helical" evidence="5">
    <location>
        <begin position="12"/>
        <end position="29"/>
    </location>
</feature>
<feature type="domain" description="Major facilitator superfamily (MFS) profile" evidence="6">
    <location>
        <begin position="19"/>
        <end position="421"/>
    </location>
</feature>
<feature type="transmembrane region" description="Helical" evidence="5">
    <location>
        <begin position="241"/>
        <end position="258"/>
    </location>
</feature>
<dbReference type="Gene3D" id="1.20.1250.20">
    <property type="entry name" value="MFS general substrate transporter like domains"/>
    <property type="match status" value="1"/>
</dbReference>
<feature type="transmembrane region" description="Helical" evidence="5">
    <location>
        <begin position="307"/>
        <end position="325"/>
    </location>
</feature>
<evidence type="ECO:0000259" key="6">
    <source>
        <dbReference type="PROSITE" id="PS50850"/>
    </source>
</evidence>
<dbReference type="GO" id="GO:0046943">
    <property type="term" value="F:carboxylic acid transmembrane transporter activity"/>
    <property type="evidence" value="ECO:0007669"/>
    <property type="project" value="TreeGrafter"/>
</dbReference>
<dbReference type="STRING" id="1686286.GCA_900092335_02521"/>
<keyword evidence="3 5" id="KW-1133">Transmembrane helix</keyword>
<dbReference type="InterPro" id="IPR036259">
    <property type="entry name" value="MFS_trans_sf"/>
</dbReference>
<dbReference type="PROSITE" id="PS00217">
    <property type="entry name" value="SUGAR_TRANSPORT_2"/>
    <property type="match status" value="1"/>
</dbReference>
<evidence type="ECO:0000256" key="4">
    <source>
        <dbReference type="ARBA" id="ARBA00023136"/>
    </source>
</evidence>
<dbReference type="RefSeq" id="WP_141628928.1">
    <property type="nucleotide sequence ID" value="NZ_JANIKK010000007.1"/>
</dbReference>
<feature type="transmembrane region" description="Helical" evidence="5">
    <location>
        <begin position="54"/>
        <end position="73"/>
    </location>
</feature>
<feature type="transmembrane region" description="Helical" evidence="5">
    <location>
        <begin position="110"/>
        <end position="130"/>
    </location>
</feature>
<feature type="transmembrane region" description="Helical" evidence="5">
    <location>
        <begin position="168"/>
        <end position="189"/>
    </location>
</feature>
<dbReference type="GO" id="GO:0005886">
    <property type="term" value="C:plasma membrane"/>
    <property type="evidence" value="ECO:0007669"/>
    <property type="project" value="UniProtKB-SubCell"/>
</dbReference>
<dbReference type="AlphaFoldDB" id="A0A540R707"/>
<keyword evidence="8" id="KW-1185">Reference proteome</keyword>
<dbReference type="PANTHER" id="PTHR23508:SF10">
    <property type="entry name" value="CARBOXYLIC ACID TRANSPORTER PROTEIN HOMOLOG"/>
    <property type="match status" value="1"/>
</dbReference>
<evidence type="ECO:0000313" key="8">
    <source>
        <dbReference type="Proteomes" id="UP000318080"/>
    </source>
</evidence>
<feature type="transmembrane region" description="Helical" evidence="5">
    <location>
        <begin position="142"/>
        <end position="162"/>
    </location>
</feature>
<dbReference type="EMBL" id="VHIR01000008">
    <property type="protein sequence ID" value="TQE43523.1"/>
    <property type="molecule type" value="Genomic_DNA"/>
</dbReference>
<feature type="transmembrane region" description="Helical" evidence="5">
    <location>
        <begin position="366"/>
        <end position="389"/>
    </location>
</feature>
<evidence type="ECO:0000256" key="2">
    <source>
        <dbReference type="ARBA" id="ARBA00022692"/>
    </source>
</evidence>
<dbReference type="InterPro" id="IPR011701">
    <property type="entry name" value="MFS"/>
</dbReference>
<evidence type="ECO:0000313" key="7">
    <source>
        <dbReference type="EMBL" id="TQE43523.1"/>
    </source>
</evidence>
<dbReference type="Proteomes" id="UP000318080">
    <property type="component" value="Unassembled WGS sequence"/>
</dbReference>
<proteinExistence type="predicted"/>
<keyword evidence="4 5" id="KW-0472">Membrane</keyword>
<feature type="transmembrane region" description="Helical" evidence="5">
    <location>
        <begin position="278"/>
        <end position="295"/>
    </location>
</feature>
<dbReference type="PANTHER" id="PTHR23508">
    <property type="entry name" value="CARBOXYLIC ACID TRANSPORTER PROTEIN HOMOLOG"/>
    <property type="match status" value="1"/>
</dbReference>
<organism evidence="7 8">
    <name type="scientific">Corynebacterium phoceense</name>
    <dbReference type="NCBI Taxonomy" id="1686286"/>
    <lineage>
        <taxon>Bacteria</taxon>
        <taxon>Bacillati</taxon>
        <taxon>Actinomycetota</taxon>
        <taxon>Actinomycetes</taxon>
        <taxon>Mycobacteriales</taxon>
        <taxon>Corynebacteriaceae</taxon>
        <taxon>Corynebacterium</taxon>
    </lineage>
</organism>
<feature type="transmembrane region" description="Helical" evidence="5">
    <location>
        <begin position="331"/>
        <end position="354"/>
    </location>
</feature>
<comment type="subcellular location">
    <subcellularLocation>
        <location evidence="1">Cell membrane</location>
        <topology evidence="1">Multi-pass membrane protein</topology>
    </subcellularLocation>
</comment>
<dbReference type="Pfam" id="PF07690">
    <property type="entry name" value="MFS_1"/>
    <property type="match status" value="1"/>
</dbReference>
<dbReference type="InterPro" id="IPR005829">
    <property type="entry name" value="Sugar_transporter_CS"/>
</dbReference>
<gene>
    <name evidence="7" type="ORF">EJK80_07085</name>
</gene>
<sequence length="433" mass="44828">MDIRSRIDSHRMGTYQWTIIAIALFINSLDGYDMVAMAFAASAVTDDFGLSGSALGWLLAAAGIGIALGSLILAPRADRWGRRTVILLGLAIDLVGLVATALAPNFALLLAARILTGVGVGAILTCVTVLVSEFSNLRHRGLAVAIYASGYGLGAAACGWVAKSFGAWEIIFWVGAALTLVALALAWSIPESPDFLAARGDSAGVRRLALRLGLGSDIIVAPAQPSDAALRDVLSPAWRPISLRLWVAFALGSSAFGFASQWTPKLLDTAGLSAEQGILGGIMLSVGGTLGSLAFGTLTTRIRAQRLLIGCCLAAAVVLVAFISLSGTPLAMLVLGVVAGMFLNGCITGFYTVVPAAYPGALRASAMGAAIGVVRVATTASPILVGYLVDAGWTPFALYVLFAVLTVAGGVCLRGIREYRKVHTTPARERVLV</sequence>
<feature type="transmembrane region" description="Helical" evidence="5">
    <location>
        <begin position="395"/>
        <end position="413"/>
    </location>
</feature>
<feature type="transmembrane region" description="Helical" evidence="5">
    <location>
        <begin position="85"/>
        <end position="104"/>
    </location>
</feature>
<reference evidence="7 8" key="1">
    <citation type="submission" date="2019-06" db="EMBL/GenBank/DDBJ databases">
        <title>Draft genome of C. phoceense Strain 272.</title>
        <authorList>
            <person name="Pacheco L.G.C."/>
            <person name="Barberis C.M."/>
            <person name="Almuzara M.N."/>
            <person name="Traglia G.M."/>
            <person name="Santos C.S."/>
            <person name="Rocha D.J.P.G."/>
            <person name="Aguiar E.R.G.R."/>
            <person name="Vay C.A."/>
        </authorList>
    </citation>
    <scope>NUCLEOTIDE SEQUENCE [LARGE SCALE GENOMIC DNA]</scope>
    <source>
        <strain evidence="7 8">272</strain>
    </source>
</reference>
<evidence type="ECO:0000256" key="5">
    <source>
        <dbReference type="SAM" id="Phobius"/>
    </source>
</evidence>
<comment type="caution">
    <text evidence="7">The sequence shown here is derived from an EMBL/GenBank/DDBJ whole genome shotgun (WGS) entry which is preliminary data.</text>
</comment>
<accession>A0A540R707</accession>
<keyword evidence="2 5" id="KW-0812">Transmembrane</keyword>
<dbReference type="PROSITE" id="PS50850">
    <property type="entry name" value="MFS"/>
    <property type="match status" value="1"/>
</dbReference>